<dbReference type="PANTHER" id="PTHR21666:SF270">
    <property type="entry name" value="MUREIN HYDROLASE ACTIVATOR ENVC"/>
    <property type="match status" value="1"/>
</dbReference>
<organism evidence="3 4">
    <name type="scientific">Zunongwangia mangrovi</name>
    <dbReference type="NCBI Taxonomy" id="1334022"/>
    <lineage>
        <taxon>Bacteria</taxon>
        <taxon>Pseudomonadati</taxon>
        <taxon>Bacteroidota</taxon>
        <taxon>Flavobacteriia</taxon>
        <taxon>Flavobacteriales</taxon>
        <taxon>Flavobacteriaceae</taxon>
        <taxon>Zunongwangia</taxon>
    </lineage>
</organism>
<dbReference type="EMBL" id="FOKV01000001">
    <property type="protein sequence ID" value="SFB86116.1"/>
    <property type="molecule type" value="Genomic_DNA"/>
</dbReference>
<dbReference type="Gene3D" id="2.70.70.10">
    <property type="entry name" value="Glucose Permease (Domain IIA)"/>
    <property type="match status" value="1"/>
</dbReference>
<name>A0A1I1EHG5_9FLAO</name>
<evidence type="ECO:0008006" key="5">
    <source>
        <dbReference type="Google" id="ProtNLM"/>
    </source>
</evidence>
<reference evidence="4" key="1">
    <citation type="submission" date="2016-10" db="EMBL/GenBank/DDBJ databases">
        <authorList>
            <person name="Varghese N."/>
            <person name="Submissions S."/>
        </authorList>
    </citation>
    <scope>NUCLEOTIDE SEQUENCE [LARGE SCALE GENOMIC DNA]</scope>
    <source>
        <strain evidence="4">DSM 24499</strain>
    </source>
</reference>
<dbReference type="InterPro" id="IPR016047">
    <property type="entry name" value="M23ase_b-sheet_dom"/>
</dbReference>
<evidence type="ECO:0000313" key="4">
    <source>
        <dbReference type="Proteomes" id="UP000199438"/>
    </source>
</evidence>
<dbReference type="STRING" id="1334022.SAMN04487907_101945"/>
<feature type="domain" description="DUF3887" evidence="2">
    <location>
        <begin position="30"/>
        <end position="114"/>
    </location>
</feature>
<gene>
    <name evidence="3" type="ORF">SAMN04487907_101945</name>
</gene>
<evidence type="ECO:0000259" key="2">
    <source>
        <dbReference type="Pfam" id="PF13026"/>
    </source>
</evidence>
<dbReference type="Proteomes" id="UP000199438">
    <property type="component" value="Unassembled WGS sequence"/>
</dbReference>
<dbReference type="OrthoDB" id="9809488at2"/>
<keyword evidence="4" id="KW-1185">Reference proteome</keyword>
<feature type="domain" description="M23ase beta-sheet core" evidence="1">
    <location>
        <begin position="190"/>
        <end position="280"/>
    </location>
</feature>
<protein>
    <recommendedName>
        <fullName evidence="5">Peptidase family M23</fullName>
    </recommendedName>
</protein>
<dbReference type="InterPro" id="IPR011055">
    <property type="entry name" value="Dup_hybrid_motif"/>
</dbReference>
<sequence length="318" mass="35965">MNKSILFLFFVLGFQLSFGQNQNDYEKVKESVISAYNSGEYKSIFDSYSVEMQGAFSLDKTEEFFRNLKTSAGNIIDSEFLTFNPPYTIYATEFDAGAFMFSLALSENKEIIGFKFTPYGKDTNLAEADTMLNLPFEGEWYVVWGGDKKEDNYHVEHPAQTGAFDFLKINDDLKTHEGEGSTNEQYYAFGKEILAPAAGEVVMVVDGIYDNIPGKMNPDFVTGNTIVIKLKDGEFLWLAHLKKHSIKVAEGDKVEEGELLALCGNSGNSSEPHLHMHIQDELRMNSAKGLKSYFKRLKVDRKYIENYSPVRGDLIEKI</sequence>
<dbReference type="RefSeq" id="WP_092540190.1">
    <property type="nucleotide sequence ID" value="NZ_FOKV01000001.1"/>
</dbReference>
<dbReference type="InterPro" id="IPR050570">
    <property type="entry name" value="Cell_wall_metabolism_enzyme"/>
</dbReference>
<dbReference type="Gene3D" id="3.10.450.590">
    <property type="match status" value="1"/>
</dbReference>
<evidence type="ECO:0000259" key="1">
    <source>
        <dbReference type="Pfam" id="PF01551"/>
    </source>
</evidence>
<dbReference type="SUPFAM" id="SSF51261">
    <property type="entry name" value="Duplicated hybrid motif"/>
    <property type="match status" value="1"/>
</dbReference>
<accession>A0A1I1EHG5</accession>
<dbReference type="AlphaFoldDB" id="A0A1I1EHG5"/>
<proteinExistence type="predicted"/>
<dbReference type="InterPro" id="IPR024981">
    <property type="entry name" value="DUF3887"/>
</dbReference>
<dbReference type="PANTHER" id="PTHR21666">
    <property type="entry name" value="PEPTIDASE-RELATED"/>
    <property type="match status" value="1"/>
</dbReference>
<dbReference type="GO" id="GO:0004222">
    <property type="term" value="F:metalloendopeptidase activity"/>
    <property type="evidence" value="ECO:0007669"/>
    <property type="project" value="TreeGrafter"/>
</dbReference>
<evidence type="ECO:0000313" key="3">
    <source>
        <dbReference type="EMBL" id="SFB86116.1"/>
    </source>
</evidence>
<dbReference type="Pfam" id="PF13026">
    <property type="entry name" value="DUF3887"/>
    <property type="match status" value="1"/>
</dbReference>
<dbReference type="CDD" id="cd12797">
    <property type="entry name" value="M23_peptidase"/>
    <property type="match status" value="1"/>
</dbReference>
<dbReference type="Pfam" id="PF01551">
    <property type="entry name" value="Peptidase_M23"/>
    <property type="match status" value="1"/>
</dbReference>